<evidence type="ECO:0000313" key="4">
    <source>
        <dbReference type="EMBL" id="KAE8676380.1"/>
    </source>
</evidence>
<dbReference type="PANTHER" id="PTHR46652:SF7">
    <property type="entry name" value="LEUCINE-RICH REPEAT AND IQ DOMAIN-CONTAINING PROTEIN 1"/>
    <property type="match status" value="1"/>
</dbReference>
<name>A0A6A2Y047_HIBSY</name>
<organism evidence="4 5">
    <name type="scientific">Hibiscus syriacus</name>
    <name type="common">Rose of Sharon</name>
    <dbReference type="NCBI Taxonomy" id="106335"/>
    <lineage>
        <taxon>Eukaryota</taxon>
        <taxon>Viridiplantae</taxon>
        <taxon>Streptophyta</taxon>
        <taxon>Embryophyta</taxon>
        <taxon>Tracheophyta</taxon>
        <taxon>Spermatophyta</taxon>
        <taxon>Magnoliopsida</taxon>
        <taxon>eudicotyledons</taxon>
        <taxon>Gunneridae</taxon>
        <taxon>Pentapetalae</taxon>
        <taxon>rosids</taxon>
        <taxon>malvids</taxon>
        <taxon>Malvales</taxon>
        <taxon>Malvaceae</taxon>
        <taxon>Malvoideae</taxon>
        <taxon>Hibiscus</taxon>
    </lineage>
</organism>
<sequence>MTLGSCSLHLQAIESSLKCCVELKELRLAHNDIKSLPVELSYNKKLQNLDLVNNIITRWSELKQALDSLINLKNLNLQGNPIAEKDKLTKKVKRLLPNLQIFNGRPIDKSVKNKDGETIDIASHSMDYTEDIYVEDKKGQKRKKNLEFQVSVEKQYVNHDNAPDLDTEKELKRKKKKGNDKVYVDEGDDIVVEKKEKKKSKGEKENLSRLDAEKNMTQKGRKTNDKHSKKEVSVHEVGIAGEEKQKKKKTLEKLAELDIIDDSGAFFTELFATDAADPIEDGKRKIVDRASQEMKSSGHSVTYPAKKKKGKHAMLAGLQLSPTIEVGMGGASTWDDE</sequence>
<dbReference type="PANTHER" id="PTHR46652">
    <property type="entry name" value="LEUCINE-RICH REPEAT AND IQ DOMAIN-CONTAINING PROTEIN 1-RELATED"/>
    <property type="match status" value="1"/>
</dbReference>
<keyword evidence="5" id="KW-1185">Reference proteome</keyword>
<reference evidence="4" key="1">
    <citation type="submission" date="2019-09" db="EMBL/GenBank/DDBJ databases">
        <title>Draft genome information of white flower Hibiscus syriacus.</title>
        <authorList>
            <person name="Kim Y.-M."/>
        </authorList>
    </citation>
    <scope>NUCLEOTIDE SEQUENCE [LARGE SCALE GENOMIC DNA]</scope>
    <source>
        <strain evidence="4">YM2019G1</strain>
    </source>
</reference>
<feature type="region of interest" description="Disordered" evidence="3">
    <location>
        <begin position="157"/>
        <end position="179"/>
    </location>
</feature>
<keyword evidence="2" id="KW-0677">Repeat</keyword>
<dbReference type="Proteomes" id="UP000436088">
    <property type="component" value="Unassembled WGS sequence"/>
</dbReference>
<evidence type="ECO:0000256" key="1">
    <source>
        <dbReference type="ARBA" id="ARBA00022614"/>
    </source>
</evidence>
<feature type="region of interest" description="Disordered" evidence="3">
    <location>
        <begin position="195"/>
        <end position="247"/>
    </location>
</feature>
<dbReference type="InterPro" id="IPR001611">
    <property type="entry name" value="Leu-rich_rpt"/>
</dbReference>
<dbReference type="Gene3D" id="3.80.10.10">
    <property type="entry name" value="Ribonuclease Inhibitor"/>
    <property type="match status" value="1"/>
</dbReference>
<dbReference type="SUPFAM" id="SSF52058">
    <property type="entry name" value="L domain-like"/>
    <property type="match status" value="1"/>
</dbReference>
<keyword evidence="1" id="KW-0433">Leucine-rich repeat</keyword>
<feature type="compositionally biased region" description="Basic and acidic residues" evidence="3">
    <location>
        <begin position="202"/>
        <end position="234"/>
    </location>
</feature>
<comment type="caution">
    <text evidence="4">The sequence shown here is derived from an EMBL/GenBank/DDBJ whole genome shotgun (WGS) entry which is preliminary data.</text>
</comment>
<accession>A0A6A2Y047</accession>
<protein>
    <submittedName>
        <fullName evidence="4">F-box and associated interaction domains-containing protein, putative isoform 1</fullName>
    </submittedName>
</protein>
<dbReference type="EMBL" id="VEPZ02001383">
    <property type="protein sequence ID" value="KAE8676380.1"/>
    <property type="molecule type" value="Genomic_DNA"/>
</dbReference>
<dbReference type="InterPro" id="IPR050836">
    <property type="entry name" value="SDS22/Internalin_LRR"/>
</dbReference>
<proteinExistence type="predicted"/>
<dbReference type="InterPro" id="IPR032675">
    <property type="entry name" value="LRR_dom_sf"/>
</dbReference>
<dbReference type="AlphaFoldDB" id="A0A6A2Y047"/>
<evidence type="ECO:0000256" key="2">
    <source>
        <dbReference type="ARBA" id="ARBA00022737"/>
    </source>
</evidence>
<evidence type="ECO:0000256" key="3">
    <source>
        <dbReference type="SAM" id="MobiDB-lite"/>
    </source>
</evidence>
<dbReference type="PROSITE" id="PS51450">
    <property type="entry name" value="LRR"/>
    <property type="match status" value="2"/>
</dbReference>
<gene>
    <name evidence="4" type="ORF">F3Y22_tig00111614pilonHSYRG00018</name>
</gene>
<evidence type="ECO:0000313" key="5">
    <source>
        <dbReference type="Proteomes" id="UP000436088"/>
    </source>
</evidence>